<comment type="similarity">
    <text evidence="1 4">Belongs to the glycosyl hydrolase 27 family.</text>
</comment>
<evidence type="ECO:0000313" key="7">
    <source>
        <dbReference type="EMBL" id="CAE2245068.1"/>
    </source>
</evidence>
<name>A0A6U6FDI2_9STRA</name>
<dbReference type="EC" id="3.2.1.22" evidence="4"/>
<dbReference type="EMBL" id="HBKQ01026992">
    <property type="protein sequence ID" value="CAE2245068.1"/>
    <property type="molecule type" value="Transcribed_RNA"/>
</dbReference>
<evidence type="ECO:0000313" key="6">
    <source>
        <dbReference type="EMBL" id="CAE2245057.1"/>
    </source>
</evidence>
<dbReference type="InterPro" id="IPR002241">
    <property type="entry name" value="Glyco_hydro_27"/>
</dbReference>
<evidence type="ECO:0000256" key="4">
    <source>
        <dbReference type="RuleBase" id="RU361168"/>
    </source>
</evidence>
<evidence type="ECO:0000256" key="1">
    <source>
        <dbReference type="ARBA" id="ARBA00009743"/>
    </source>
</evidence>
<evidence type="ECO:0000256" key="3">
    <source>
        <dbReference type="ARBA" id="ARBA00023295"/>
    </source>
</evidence>
<dbReference type="Pfam" id="PF16499">
    <property type="entry name" value="Melibiase_2"/>
    <property type="match status" value="1"/>
</dbReference>
<dbReference type="AlphaFoldDB" id="A0A6U6FDI2"/>
<comment type="catalytic activity">
    <reaction evidence="4">
        <text>Hydrolysis of terminal, non-reducing alpha-D-galactose residues in alpha-D-galactosides, including galactose oligosaccharides, galactomannans and galactolipids.</text>
        <dbReference type="EC" id="3.2.1.22"/>
    </reaction>
</comment>
<dbReference type="PANTHER" id="PTHR11452:SF33">
    <property type="entry name" value="ALPHA-GALACTOSIDASE 2"/>
    <property type="match status" value="1"/>
</dbReference>
<organism evidence="6">
    <name type="scientific">Odontella aurita</name>
    <dbReference type="NCBI Taxonomy" id="265563"/>
    <lineage>
        <taxon>Eukaryota</taxon>
        <taxon>Sar</taxon>
        <taxon>Stramenopiles</taxon>
        <taxon>Ochrophyta</taxon>
        <taxon>Bacillariophyta</taxon>
        <taxon>Mediophyceae</taxon>
        <taxon>Biddulphiophycidae</taxon>
        <taxon>Eupodiscales</taxon>
        <taxon>Odontellaceae</taxon>
        <taxon>Odontella</taxon>
    </lineage>
</organism>
<evidence type="ECO:0000256" key="5">
    <source>
        <dbReference type="SAM" id="SignalP"/>
    </source>
</evidence>
<keyword evidence="4" id="KW-1015">Disulfide bond</keyword>
<proteinExistence type="inferred from homology"/>
<dbReference type="PANTHER" id="PTHR11452">
    <property type="entry name" value="ALPHA-GALACTOSIDASE/ALPHA-N-ACETYLGALACTOSAMINIDASE"/>
    <property type="match status" value="1"/>
</dbReference>
<reference evidence="6" key="1">
    <citation type="submission" date="2021-01" db="EMBL/GenBank/DDBJ databases">
        <authorList>
            <person name="Corre E."/>
            <person name="Pelletier E."/>
            <person name="Niang G."/>
            <person name="Scheremetjew M."/>
            <person name="Finn R."/>
            <person name="Kale V."/>
            <person name="Holt S."/>
            <person name="Cochrane G."/>
            <person name="Meng A."/>
            <person name="Brown T."/>
            <person name="Cohen L."/>
        </authorList>
    </citation>
    <scope>NUCLEOTIDE SEQUENCE</scope>
    <source>
        <strain evidence="6">Isolate 1302-5</strain>
    </source>
</reference>
<dbReference type="InterPro" id="IPR017853">
    <property type="entry name" value="GH"/>
</dbReference>
<keyword evidence="3 4" id="KW-0326">Glycosidase</keyword>
<gene>
    <name evidence="6" type="ORF">OAUR00152_LOCUS18302</name>
    <name evidence="7" type="ORF">OAUR00152_LOCUS18308</name>
</gene>
<dbReference type="EMBL" id="HBKQ01026981">
    <property type="protein sequence ID" value="CAE2245057.1"/>
    <property type="molecule type" value="Transcribed_RNA"/>
</dbReference>
<dbReference type="Gene3D" id="3.20.20.70">
    <property type="entry name" value="Aldolase class I"/>
    <property type="match status" value="1"/>
</dbReference>
<protein>
    <recommendedName>
        <fullName evidence="4">Alpha-galactosidase</fullName>
        <ecNumber evidence="4">3.2.1.22</ecNumber>
    </recommendedName>
    <alternativeName>
        <fullName evidence="4">Melibiase</fullName>
    </alternativeName>
</protein>
<dbReference type="PRINTS" id="PR00740">
    <property type="entry name" value="GLHYDRLASE27"/>
</dbReference>
<dbReference type="GO" id="GO:0005975">
    <property type="term" value="P:carbohydrate metabolic process"/>
    <property type="evidence" value="ECO:0007669"/>
    <property type="project" value="InterPro"/>
</dbReference>
<sequence length="274" mass="30689">MMSAAAAFLLLTAILVEANDNGLALTPPLGWRSWNLFAADVNQTLIEKIMRAMIDRSRSDHAGRPTSLCDLGYCDVGLDDAWQACQSPEAAEGMNYHREDGSPIVNLKRFPDLKGMVDLAHSLNLTAGWYGNNCICQDACRNPEECEKQIEGDVKAIVEFGFDAWKLDGCGGETNLPLFDEYIRKLSSKPILVENCHWGDPGILYSKPDQTLPPSKGCLWNFYRSSYDIGQTYGSMMHNLGSVELFRSQNLSYPGCWAYHRCKPGVRGRFWWCV</sequence>
<evidence type="ECO:0000256" key="2">
    <source>
        <dbReference type="ARBA" id="ARBA00022801"/>
    </source>
</evidence>
<keyword evidence="2 4" id="KW-0378">Hydrolase</keyword>
<feature type="chain" id="PRO_5035586038" description="Alpha-galactosidase" evidence="5">
    <location>
        <begin position="19"/>
        <end position="274"/>
    </location>
</feature>
<dbReference type="GO" id="GO:0004557">
    <property type="term" value="F:alpha-galactosidase activity"/>
    <property type="evidence" value="ECO:0007669"/>
    <property type="project" value="UniProtKB-EC"/>
</dbReference>
<keyword evidence="5" id="KW-0732">Signal</keyword>
<dbReference type="InterPro" id="IPR013785">
    <property type="entry name" value="Aldolase_TIM"/>
</dbReference>
<dbReference type="SUPFAM" id="SSF51445">
    <property type="entry name" value="(Trans)glycosidases"/>
    <property type="match status" value="1"/>
</dbReference>
<feature type="signal peptide" evidence="5">
    <location>
        <begin position="1"/>
        <end position="18"/>
    </location>
</feature>
<accession>A0A6U6FDI2</accession>